<dbReference type="Proteomes" id="UP000256710">
    <property type="component" value="Unassembled WGS sequence"/>
</dbReference>
<name>A0A375HBU5_9BURK</name>
<evidence type="ECO:0000313" key="3">
    <source>
        <dbReference type="Proteomes" id="UP000255168"/>
    </source>
</evidence>
<dbReference type="Proteomes" id="UP000255168">
    <property type="component" value="Chromosome I"/>
</dbReference>
<evidence type="ECO:0000313" key="2">
    <source>
        <dbReference type="EMBL" id="SPD47700.1"/>
    </source>
</evidence>
<dbReference type="EMBL" id="OFTC01000014">
    <property type="protein sequence ID" value="SOZ35733.1"/>
    <property type="molecule type" value="Genomic_DNA"/>
</dbReference>
<protein>
    <submittedName>
        <fullName evidence="2">Uncharacterized protein</fullName>
    </submittedName>
</protein>
<evidence type="ECO:0000313" key="1">
    <source>
        <dbReference type="EMBL" id="SOZ35733.1"/>
    </source>
</evidence>
<reference evidence="3 4" key="1">
    <citation type="submission" date="2018-01" db="EMBL/GenBank/DDBJ databases">
        <authorList>
            <person name="Clerissi C."/>
        </authorList>
    </citation>
    <scope>NUCLEOTIDE SEQUENCE [LARGE SCALE GENOMIC DNA]</scope>
    <source>
        <strain evidence="1">Cupriavidus taiwanensis STM 6082</strain>
        <strain evidence="2">Cupriavidus taiwanensis STM 6160</strain>
    </source>
</reference>
<keyword evidence="4" id="KW-1185">Reference proteome</keyword>
<dbReference type="AlphaFoldDB" id="A0A375HBU5"/>
<organism evidence="2 3">
    <name type="scientific">Cupriavidus neocaledonicus</name>
    <dbReference type="NCBI Taxonomy" id="1040979"/>
    <lineage>
        <taxon>Bacteria</taxon>
        <taxon>Pseudomonadati</taxon>
        <taxon>Pseudomonadota</taxon>
        <taxon>Betaproteobacteria</taxon>
        <taxon>Burkholderiales</taxon>
        <taxon>Burkholderiaceae</taxon>
        <taxon>Cupriavidus</taxon>
    </lineage>
</organism>
<dbReference type="EMBL" id="LT984806">
    <property type="protein sequence ID" value="SPD47700.1"/>
    <property type="molecule type" value="Genomic_DNA"/>
</dbReference>
<proteinExistence type="predicted"/>
<accession>A0A375HBU5</accession>
<sequence length="196" mass="21531">MPASLRVPAVGGGPAGPARCREDEGFSNRSCLPPSVARFACPTAACARSQRTQVRMPRRPAVTAKHLLAGRSPCAQLETGHALGERYLPRLNSLHSGKSPEATGRPPCARVSDHRSLLEGLSWHVSFDVHPLTQGENPCCDATLHGADRIVGTVLYLVKNNNQRINYFQLFVTSTFWSIRQHSDTRKRRRSLGSPR</sequence>
<evidence type="ECO:0000313" key="4">
    <source>
        <dbReference type="Proteomes" id="UP000256710"/>
    </source>
</evidence>
<gene>
    <name evidence="1" type="ORF">CBM2605_A210077</name>
    <name evidence="2" type="ORF">CBM2607_12640</name>
</gene>